<dbReference type="InterPro" id="IPR055294">
    <property type="entry name" value="FBL60-like"/>
</dbReference>
<evidence type="ECO:0000259" key="1">
    <source>
        <dbReference type="PROSITE" id="PS50181"/>
    </source>
</evidence>
<feature type="non-terminal residue" evidence="2">
    <location>
        <position position="239"/>
    </location>
</feature>
<dbReference type="InterPro" id="IPR036047">
    <property type="entry name" value="F-box-like_dom_sf"/>
</dbReference>
<dbReference type="Pfam" id="PF24758">
    <property type="entry name" value="LRR_At5g56370"/>
    <property type="match status" value="1"/>
</dbReference>
<dbReference type="InterPro" id="IPR001810">
    <property type="entry name" value="F-box_dom"/>
</dbReference>
<dbReference type="SUPFAM" id="SSF81383">
    <property type="entry name" value="F-box domain"/>
    <property type="match status" value="1"/>
</dbReference>
<accession>A0A392N4U2</accession>
<dbReference type="AlphaFoldDB" id="A0A392N4U2"/>
<feature type="domain" description="F-box" evidence="1">
    <location>
        <begin position="8"/>
        <end position="55"/>
    </location>
</feature>
<dbReference type="Pfam" id="PF00646">
    <property type="entry name" value="F-box"/>
    <property type="match status" value="1"/>
</dbReference>
<dbReference type="SUPFAM" id="SSF52047">
    <property type="entry name" value="RNI-like"/>
    <property type="match status" value="1"/>
</dbReference>
<reference evidence="2 3" key="1">
    <citation type="journal article" date="2018" name="Front. Plant Sci.">
        <title>Red Clover (Trifolium pratense) and Zigzag Clover (T. medium) - A Picture of Genomic Similarities and Differences.</title>
        <authorList>
            <person name="Dluhosova J."/>
            <person name="Istvanek J."/>
            <person name="Nedelnik J."/>
            <person name="Repkova J."/>
        </authorList>
    </citation>
    <scope>NUCLEOTIDE SEQUENCE [LARGE SCALE GENOMIC DNA]</scope>
    <source>
        <strain evidence="3">cv. 10/8</strain>
        <tissue evidence="2">Leaf</tissue>
    </source>
</reference>
<evidence type="ECO:0000313" key="3">
    <source>
        <dbReference type="Proteomes" id="UP000265520"/>
    </source>
</evidence>
<organism evidence="2 3">
    <name type="scientific">Trifolium medium</name>
    <dbReference type="NCBI Taxonomy" id="97028"/>
    <lineage>
        <taxon>Eukaryota</taxon>
        <taxon>Viridiplantae</taxon>
        <taxon>Streptophyta</taxon>
        <taxon>Embryophyta</taxon>
        <taxon>Tracheophyta</taxon>
        <taxon>Spermatophyta</taxon>
        <taxon>Magnoliopsida</taxon>
        <taxon>eudicotyledons</taxon>
        <taxon>Gunneridae</taxon>
        <taxon>Pentapetalae</taxon>
        <taxon>rosids</taxon>
        <taxon>fabids</taxon>
        <taxon>Fabales</taxon>
        <taxon>Fabaceae</taxon>
        <taxon>Papilionoideae</taxon>
        <taxon>50 kb inversion clade</taxon>
        <taxon>NPAAA clade</taxon>
        <taxon>Hologalegina</taxon>
        <taxon>IRL clade</taxon>
        <taxon>Trifolieae</taxon>
        <taxon>Trifolium</taxon>
    </lineage>
</organism>
<sequence length="239" mass="27660">MENSAAGIDRISNLPDDLLLHILSLLPIKNAFSTTILSKRWGPLFRSLTDLFLDDESVRCKDAFLHFLRFVDTVTLSAKLIKTFHIKCDSKHWNQRYPVDSWIQTAKQHPVENLQFFSTFYRITLPPSFFTFPTLVVLKLNHFTVPGNIISVNLPSLKILHLEFVYFDNRENFNKLLYGCPNLEDLILNISFLYEMTTFTISKGEGGEFKILSNLISAKMDSPDYVPFRAMYNLQILKL</sequence>
<dbReference type="PROSITE" id="PS50181">
    <property type="entry name" value="FBOX"/>
    <property type="match status" value="1"/>
</dbReference>
<dbReference type="EMBL" id="LXQA010028282">
    <property type="protein sequence ID" value="MCH94836.1"/>
    <property type="molecule type" value="Genomic_DNA"/>
</dbReference>
<comment type="caution">
    <text evidence="2">The sequence shown here is derived from an EMBL/GenBank/DDBJ whole genome shotgun (WGS) entry which is preliminary data.</text>
</comment>
<dbReference type="Proteomes" id="UP000265520">
    <property type="component" value="Unassembled WGS sequence"/>
</dbReference>
<protein>
    <submittedName>
        <fullName evidence="2">F-box/LRR-repeat protein</fullName>
    </submittedName>
</protein>
<keyword evidence="3" id="KW-1185">Reference proteome</keyword>
<dbReference type="PANTHER" id="PTHR31293">
    <property type="entry name" value="RNI-LIKE SUPERFAMILY PROTEIN"/>
    <property type="match status" value="1"/>
</dbReference>
<dbReference type="PANTHER" id="PTHR31293:SF12">
    <property type="entry name" value="RNI-LIKE SUPERFAMILY PROTEIN"/>
    <property type="match status" value="1"/>
</dbReference>
<evidence type="ECO:0000313" key="2">
    <source>
        <dbReference type="EMBL" id="MCH94836.1"/>
    </source>
</evidence>
<proteinExistence type="predicted"/>
<dbReference type="Gene3D" id="1.20.1280.50">
    <property type="match status" value="1"/>
</dbReference>
<name>A0A392N4U2_9FABA</name>
<dbReference type="InterPro" id="IPR055411">
    <property type="entry name" value="LRR_FXL15/At3g58940/PEG3-like"/>
</dbReference>